<dbReference type="SMART" id="SM00710">
    <property type="entry name" value="PbH1"/>
    <property type="match status" value="5"/>
</dbReference>
<dbReference type="Pfam" id="PF13229">
    <property type="entry name" value="Beta_helix"/>
    <property type="match status" value="1"/>
</dbReference>
<dbReference type="InterPro" id="IPR011050">
    <property type="entry name" value="Pectin_lyase_fold/virulence"/>
</dbReference>
<dbReference type="eggNOG" id="COG2931">
    <property type="taxonomic scope" value="Bacteria"/>
</dbReference>
<dbReference type="InterPro" id="IPR006626">
    <property type="entry name" value="PbH1"/>
</dbReference>
<name>B8IQD5_METNO</name>
<evidence type="ECO:0000256" key="1">
    <source>
        <dbReference type="SAM" id="MobiDB-lite"/>
    </source>
</evidence>
<dbReference type="Proteomes" id="UP000008207">
    <property type="component" value="Chromosome"/>
</dbReference>
<dbReference type="KEGG" id="mno:Mnod_5605"/>
<proteinExistence type="predicted"/>
<feature type="domain" description="Right handed beta helix" evidence="2">
    <location>
        <begin position="191"/>
        <end position="307"/>
    </location>
</feature>
<organism evidence="3 4">
    <name type="scientific">Methylobacterium nodulans (strain LMG 21967 / CNCM I-2342 / ORS 2060)</name>
    <dbReference type="NCBI Taxonomy" id="460265"/>
    <lineage>
        <taxon>Bacteria</taxon>
        <taxon>Pseudomonadati</taxon>
        <taxon>Pseudomonadota</taxon>
        <taxon>Alphaproteobacteria</taxon>
        <taxon>Hyphomicrobiales</taxon>
        <taxon>Methylobacteriaceae</taxon>
        <taxon>Methylobacterium</taxon>
    </lineage>
</organism>
<keyword evidence="4" id="KW-1185">Reference proteome</keyword>
<dbReference type="HOGENOM" id="CLU_546063_0_0_5"/>
<dbReference type="STRING" id="460265.Mnod_5605"/>
<dbReference type="InterPro" id="IPR012334">
    <property type="entry name" value="Pectin_lyas_fold"/>
</dbReference>
<evidence type="ECO:0000259" key="2">
    <source>
        <dbReference type="Pfam" id="PF13229"/>
    </source>
</evidence>
<dbReference type="AlphaFoldDB" id="B8IQD5"/>
<protein>
    <submittedName>
        <fullName evidence="3">Parallel beta-helix repeat protein</fullName>
    </submittedName>
</protein>
<feature type="region of interest" description="Disordered" evidence="1">
    <location>
        <begin position="27"/>
        <end position="128"/>
    </location>
</feature>
<dbReference type="Gene3D" id="2.160.20.10">
    <property type="entry name" value="Single-stranded right-handed beta-helix, Pectin lyase-like"/>
    <property type="match status" value="1"/>
</dbReference>
<dbReference type="InterPro" id="IPR039448">
    <property type="entry name" value="Beta_helix"/>
</dbReference>
<gene>
    <name evidence="3" type="ordered locus">Mnod_5605</name>
</gene>
<sequence>MRFSTRDNTDALDGFWHHLNRRWRAHAGSDPAASDSSLPATSDTTESTAAASDPVVTPADTTAPTTPSVTEEPATTTQPAATAPAITDPVTTSTTTVTTDPVAATAPTTTVTTDPVAATAPTTTATTDPVAATAPTTTVTTDPVVATAPTTTATTDPVAATAPTTTVTTDPVMAAPSTTSTGGTPVALTRHDGTVVAHSGDVIKDLDIYVNSGDGIQLDNADNVTISNVRIHYNGAGGAAEGSGISAMGADGLKIDHVEVFNAGAPASGAEVNAEHYGLALYSSPGAQISGVTTHDASTGIYLQDSPQALLTGIEGYNARGPEPRGQLVQFNRSGNSTLDTFYTYNDLEKSFTEDNINVGSSNNVTIKNGLIDGNNSPSGQGIIFEESTGGHVQNVDAVHMGNGAFADMTGGNSFDHVRSFDNFNTNAPSRGQPLSGGLIFALANGTSVTSASYQNPANPSNIAYGAGYENGQFSGTFDAHEVTGQTPMAAYHNTFGWA</sequence>
<evidence type="ECO:0000313" key="4">
    <source>
        <dbReference type="Proteomes" id="UP000008207"/>
    </source>
</evidence>
<feature type="compositionally biased region" description="Low complexity" evidence="1">
    <location>
        <begin position="29"/>
        <end position="128"/>
    </location>
</feature>
<dbReference type="EMBL" id="CP001349">
    <property type="protein sequence ID" value="ACL60447.1"/>
    <property type="molecule type" value="Genomic_DNA"/>
</dbReference>
<reference evidence="3 4" key="1">
    <citation type="submission" date="2009-01" db="EMBL/GenBank/DDBJ databases">
        <title>Complete sequence of chromosome of Methylobacterium nodulans ORS 2060.</title>
        <authorList>
            <consortium name="US DOE Joint Genome Institute"/>
            <person name="Lucas S."/>
            <person name="Copeland A."/>
            <person name="Lapidus A."/>
            <person name="Glavina del Rio T."/>
            <person name="Dalin E."/>
            <person name="Tice H."/>
            <person name="Bruce D."/>
            <person name="Goodwin L."/>
            <person name="Pitluck S."/>
            <person name="Sims D."/>
            <person name="Brettin T."/>
            <person name="Detter J.C."/>
            <person name="Han C."/>
            <person name="Larimer F."/>
            <person name="Land M."/>
            <person name="Hauser L."/>
            <person name="Kyrpides N."/>
            <person name="Ivanova N."/>
            <person name="Marx C.J."/>
            <person name="Richardson P."/>
        </authorList>
    </citation>
    <scope>NUCLEOTIDE SEQUENCE [LARGE SCALE GENOMIC DNA]</scope>
    <source>
        <strain evidence="4">LMG 21967 / CNCM I-2342 / ORS 2060</strain>
    </source>
</reference>
<evidence type="ECO:0000313" key="3">
    <source>
        <dbReference type="EMBL" id="ACL60447.1"/>
    </source>
</evidence>
<accession>B8IQD5</accession>
<dbReference type="SUPFAM" id="SSF51126">
    <property type="entry name" value="Pectin lyase-like"/>
    <property type="match status" value="1"/>
</dbReference>